<comment type="caution">
    <text evidence="9">The sequence shown here is derived from an EMBL/GenBank/DDBJ whole genome shotgun (WGS) entry which is preliminary data.</text>
</comment>
<feature type="compositionally biased region" description="Acidic residues" evidence="7">
    <location>
        <begin position="284"/>
        <end position="300"/>
    </location>
</feature>
<dbReference type="FunFam" id="2.20.25.80:FF:000006">
    <property type="entry name" value="WRKY transcription factor"/>
    <property type="match status" value="1"/>
</dbReference>
<evidence type="ECO:0000259" key="8">
    <source>
        <dbReference type="PROSITE" id="PS50811"/>
    </source>
</evidence>
<dbReference type="FunFam" id="2.20.25.80:FF:000001">
    <property type="entry name" value="WRKY transcription factor 33"/>
    <property type="match status" value="1"/>
</dbReference>
<feature type="compositionally biased region" description="Low complexity" evidence="7">
    <location>
        <begin position="510"/>
        <end position="521"/>
    </location>
</feature>
<evidence type="ECO:0000256" key="7">
    <source>
        <dbReference type="SAM" id="MobiDB-lite"/>
    </source>
</evidence>
<evidence type="ECO:0000256" key="2">
    <source>
        <dbReference type="ARBA" id="ARBA00022737"/>
    </source>
</evidence>
<dbReference type="Gene3D" id="2.20.25.80">
    <property type="entry name" value="WRKY domain"/>
    <property type="match status" value="2"/>
</dbReference>
<feature type="domain" description="WRKY" evidence="8">
    <location>
        <begin position="165"/>
        <end position="229"/>
    </location>
</feature>
<evidence type="ECO:0000313" key="10">
    <source>
        <dbReference type="Proteomes" id="UP001370490"/>
    </source>
</evidence>
<evidence type="ECO:0000256" key="5">
    <source>
        <dbReference type="ARBA" id="ARBA00023163"/>
    </source>
</evidence>
<dbReference type="Pfam" id="PF03106">
    <property type="entry name" value="WRKY"/>
    <property type="match status" value="2"/>
</dbReference>
<dbReference type="AlphaFoldDB" id="A0AAN8YZF8"/>
<evidence type="ECO:0000256" key="6">
    <source>
        <dbReference type="ARBA" id="ARBA00023242"/>
    </source>
</evidence>
<feature type="non-terminal residue" evidence="9">
    <location>
        <position position="1"/>
    </location>
</feature>
<keyword evidence="4" id="KW-0238">DNA-binding</keyword>
<organism evidence="9 10">
    <name type="scientific">Dillenia turbinata</name>
    <dbReference type="NCBI Taxonomy" id="194707"/>
    <lineage>
        <taxon>Eukaryota</taxon>
        <taxon>Viridiplantae</taxon>
        <taxon>Streptophyta</taxon>
        <taxon>Embryophyta</taxon>
        <taxon>Tracheophyta</taxon>
        <taxon>Spermatophyta</taxon>
        <taxon>Magnoliopsida</taxon>
        <taxon>eudicotyledons</taxon>
        <taxon>Gunneridae</taxon>
        <taxon>Pentapetalae</taxon>
        <taxon>Dilleniales</taxon>
        <taxon>Dilleniaceae</taxon>
        <taxon>Dillenia</taxon>
    </lineage>
</organism>
<feature type="region of interest" description="Disordered" evidence="7">
    <location>
        <begin position="31"/>
        <end position="52"/>
    </location>
</feature>
<accession>A0AAN8YZF8</accession>
<feature type="domain" description="WRKY" evidence="8">
    <location>
        <begin position="333"/>
        <end position="398"/>
    </location>
</feature>
<evidence type="ECO:0000256" key="1">
    <source>
        <dbReference type="ARBA" id="ARBA00004123"/>
    </source>
</evidence>
<gene>
    <name evidence="9" type="ORF">RJ641_018601</name>
</gene>
<proteinExistence type="predicted"/>
<dbReference type="GO" id="GO:0005634">
    <property type="term" value="C:nucleus"/>
    <property type="evidence" value="ECO:0007669"/>
    <property type="project" value="UniProtKB-SubCell"/>
</dbReference>
<keyword evidence="6" id="KW-0539">Nucleus</keyword>
<dbReference type="EMBL" id="JBAMMX010000023">
    <property type="protein sequence ID" value="KAK6917850.1"/>
    <property type="molecule type" value="Genomic_DNA"/>
</dbReference>
<keyword evidence="5" id="KW-0804">Transcription</keyword>
<comment type="subcellular location">
    <subcellularLocation>
        <location evidence="1">Nucleus</location>
    </subcellularLocation>
</comment>
<dbReference type="Proteomes" id="UP001370490">
    <property type="component" value="Unassembled WGS sequence"/>
</dbReference>
<keyword evidence="3" id="KW-0805">Transcription regulation</keyword>
<dbReference type="PANTHER" id="PTHR31221:SF193">
    <property type="entry name" value="WRKY TRANSCRIPTION FACTOR PROTEIN 1-RELATED"/>
    <property type="match status" value="1"/>
</dbReference>
<reference evidence="9 10" key="1">
    <citation type="submission" date="2023-12" db="EMBL/GenBank/DDBJ databases">
        <title>A high-quality genome assembly for Dillenia turbinata (Dilleniales).</title>
        <authorList>
            <person name="Chanderbali A."/>
        </authorList>
    </citation>
    <scope>NUCLEOTIDE SEQUENCE [LARGE SCALE GENOMIC DNA]</scope>
    <source>
        <strain evidence="9">LSX21</strain>
        <tissue evidence="9">Leaf</tissue>
    </source>
</reference>
<feature type="region of interest" description="Disordered" evidence="7">
    <location>
        <begin position="510"/>
        <end position="529"/>
    </location>
</feature>
<dbReference type="SMART" id="SM00774">
    <property type="entry name" value="WRKY"/>
    <property type="match status" value="2"/>
</dbReference>
<feature type="region of interest" description="Disordered" evidence="7">
    <location>
        <begin position="272"/>
        <end position="322"/>
    </location>
</feature>
<dbReference type="PROSITE" id="PS50811">
    <property type="entry name" value="WRKY"/>
    <property type="match status" value="2"/>
</dbReference>
<keyword evidence="10" id="KW-1185">Reference proteome</keyword>
<keyword evidence="2" id="KW-0677">Repeat</keyword>
<dbReference type="GO" id="GO:0043565">
    <property type="term" value="F:sequence-specific DNA binding"/>
    <property type="evidence" value="ECO:0007669"/>
    <property type="project" value="InterPro"/>
</dbReference>
<feature type="region of interest" description="Disordered" evidence="7">
    <location>
        <begin position="68"/>
        <end position="96"/>
    </location>
</feature>
<evidence type="ECO:0000256" key="4">
    <source>
        <dbReference type="ARBA" id="ARBA00023125"/>
    </source>
</evidence>
<dbReference type="PANTHER" id="PTHR31221">
    <property type="entry name" value="WRKY TRANSCRIPTION FACTOR PROTEIN 1-RELATED"/>
    <property type="match status" value="1"/>
</dbReference>
<dbReference type="SUPFAM" id="SSF118290">
    <property type="entry name" value="WRKY DNA-binding domain"/>
    <property type="match status" value="2"/>
</dbReference>
<evidence type="ECO:0000256" key="3">
    <source>
        <dbReference type="ARBA" id="ARBA00023015"/>
    </source>
</evidence>
<feature type="compositionally biased region" description="Polar residues" evidence="7">
    <location>
        <begin position="75"/>
        <end position="85"/>
    </location>
</feature>
<sequence length="529" mass="57786">LLAGQIEEVGVNSVIFLGFIMAEPSETTGSLLKPHLMSGPGTDNLGRSTSDEGKVSVFDLDSRNRLSPAAGLSSVRPQDSVSTTFEQRESHQPPSSISFFLQVNKTSTFPTELSSSETALNQPLKMVASGAVQSVEIASNGLLQSRNLDVQPLQSDPKETLPSPTAEKTLDDGYNWRKYGQKLVKGSEFPRSYYKCTHPNCQVKKQMERSYDGRITEIIYKGRHEHPKPQPKRRLGLGVVIHEENPGKFPCGSNTEDAASNAYGHVFNHNEQAFNMKPPPLTSNDDDDNDDNDDDDNIDDPDAKRRKQDIAGGDAISLGKPPREPRVVVQTLSEVDILDDGYRWRKYGQKVVKGNPNPRSYYKCTNMGCPVRKHVERASHDPKAVITTYEGKHDHDVPAARTSSHETAGPSIYTTPTAMDNMEIGSDETNAISLDLGVGIGSSPENRSLEKRPALDAEFNYAQLAQATKGSSSAVVIYANPESVYYHILNAGGRYAITANHENFSFSAPALNSSSSSYPRSTGGLPMAP</sequence>
<dbReference type="InterPro" id="IPR003657">
    <property type="entry name" value="WRKY_dom"/>
</dbReference>
<dbReference type="InterPro" id="IPR036576">
    <property type="entry name" value="WRKY_dom_sf"/>
</dbReference>
<dbReference type="InterPro" id="IPR044810">
    <property type="entry name" value="WRKY_plant"/>
</dbReference>
<dbReference type="GO" id="GO:0003700">
    <property type="term" value="F:DNA-binding transcription factor activity"/>
    <property type="evidence" value="ECO:0007669"/>
    <property type="project" value="InterPro"/>
</dbReference>
<protein>
    <submittedName>
        <fullName evidence="9">WRKY domain</fullName>
    </submittedName>
</protein>
<evidence type="ECO:0000313" key="9">
    <source>
        <dbReference type="EMBL" id="KAK6917850.1"/>
    </source>
</evidence>
<name>A0AAN8YZF8_9MAGN</name>